<dbReference type="EMBL" id="JNSK01000049">
    <property type="protein sequence ID" value="KGA17136.1"/>
    <property type="molecule type" value="Genomic_DNA"/>
</dbReference>
<dbReference type="InterPro" id="IPR025443">
    <property type="entry name" value="DUF4307"/>
</dbReference>
<keyword evidence="1" id="KW-1133">Transmembrane helix</keyword>
<proteinExistence type="predicted"/>
<reference evidence="2" key="1">
    <citation type="submission" date="2014-05" db="EMBL/GenBank/DDBJ databases">
        <title>Key roles for freshwater Actinobacteria revealed by deep metagenomic sequencing.</title>
        <authorList>
            <person name="Ghai R."/>
            <person name="Mizuno C.M."/>
            <person name="Picazo A."/>
            <person name="Camacho A."/>
            <person name="Rodriguez-Valera F."/>
        </authorList>
    </citation>
    <scope>NUCLEOTIDE SEQUENCE</scope>
</reference>
<evidence type="ECO:0000313" key="2">
    <source>
        <dbReference type="EMBL" id="KGA17136.1"/>
    </source>
</evidence>
<keyword evidence="1" id="KW-0812">Transmembrane</keyword>
<protein>
    <recommendedName>
        <fullName evidence="3">DUF4307 domain-containing protein</fullName>
    </recommendedName>
</protein>
<gene>
    <name evidence="2" type="ORF">GM50_12620</name>
</gene>
<accession>A0A094QR40</accession>
<name>A0A094QR40_9ZZZZ</name>
<dbReference type="AlphaFoldDB" id="A0A094QR40"/>
<evidence type="ECO:0008006" key="3">
    <source>
        <dbReference type="Google" id="ProtNLM"/>
    </source>
</evidence>
<comment type="caution">
    <text evidence="2">The sequence shown here is derived from an EMBL/GenBank/DDBJ whole genome shotgun (WGS) entry which is preliminary data.</text>
</comment>
<organism evidence="2">
    <name type="scientific">freshwater metagenome</name>
    <dbReference type="NCBI Taxonomy" id="449393"/>
    <lineage>
        <taxon>unclassified sequences</taxon>
        <taxon>metagenomes</taxon>
        <taxon>ecological metagenomes</taxon>
    </lineage>
</organism>
<dbReference type="Pfam" id="PF14155">
    <property type="entry name" value="DUF4307"/>
    <property type="match status" value="1"/>
</dbReference>
<sequence length="125" mass="14099">MSVEFDYNDRYGIKPANRWRPVALSILIAGTAWLLWAGLHHARPEITSRLISFEVSSDREIVIRYEATRRDPDRKLTCTLVARDIEKLIVGQIDDVVPAGESQINRSTPIPTRNLAATASVLRCL</sequence>
<keyword evidence="1" id="KW-0472">Membrane</keyword>
<evidence type="ECO:0000256" key="1">
    <source>
        <dbReference type="SAM" id="Phobius"/>
    </source>
</evidence>
<feature type="transmembrane region" description="Helical" evidence="1">
    <location>
        <begin position="20"/>
        <end position="39"/>
    </location>
</feature>